<name>A0ABS6MS88_9GAMM</name>
<dbReference type="Proteomes" id="UP000704611">
    <property type="component" value="Unassembled WGS sequence"/>
</dbReference>
<reference evidence="1 2" key="1">
    <citation type="submission" date="2021-06" db="EMBL/GenBank/DDBJ databases">
        <title>Rheinheimera indica sp. nov., isolated from deep-sea sediment.</title>
        <authorList>
            <person name="Wang Z."/>
            <person name="Zhang X.-Y."/>
        </authorList>
    </citation>
    <scope>NUCLEOTIDE SEQUENCE [LARGE SCALE GENOMIC DNA]</scope>
    <source>
        <strain evidence="1 2">SM2107</strain>
    </source>
</reference>
<evidence type="ECO:0000313" key="2">
    <source>
        <dbReference type="Proteomes" id="UP000704611"/>
    </source>
</evidence>
<organism evidence="1 2">
    <name type="scientific">Arsukibacterium indicum</name>
    <dbReference type="NCBI Taxonomy" id="2848612"/>
    <lineage>
        <taxon>Bacteria</taxon>
        <taxon>Pseudomonadati</taxon>
        <taxon>Pseudomonadota</taxon>
        <taxon>Gammaproteobacteria</taxon>
        <taxon>Chromatiales</taxon>
        <taxon>Chromatiaceae</taxon>
        <taxon>Arsukibacterium</taxon>
    </lineage>
</organism>
<comment type="caution">
    <text evidence="1">The sequence shown here is derived from an EMBL/GenBank/DDBJ whole genome shotgun (WGS) entry which is preliminary data.</text>
</comment>
<proteinExistence type="predicted"/>
<evidence type="ECO:0000313" key="1">
    <source>
        <dbReference type="EMBL" id="MBV2131162.1"/>
    </source>
</evidence>
<dbReference type="EMBL" id="JAHRID010000016">
    <property type="protein sequence ID" value="MBV2131162.1"/>
    <property type="molecule type" value="Genomic_DNA"/>
</dbReference>
<sequence>MNKLLIIWIVLLVSNVLNASEINNIHVVRSVDGEIDQEIVLPFNEAESIILKEVWRSPVGIFCKTTVLNQDAGLAKGSFECQNKDGYKAQISIDCSLNNSKENSAYLFFGLVGAPENIGNFYVWCK</sequence>
<accession>A0ABS6MS88</accession>
<protein>
    <submittedName>
        <fullName evidence="1">Uncharacterized protein</fullName>
    </submittedName>
</protein>
<gene>
    <name evidence="1" type="ORF">KQY15_18845</name>
</gene>
<keyword evidence="2" id="KW-1185">Reference proteome</keyword>
<dbReference type="RefSeq" id="WP_217671450.1">
    <property type="nucleotide sequence ID" value="NZ_JAHRID010000016.1"/>
</dbReference>